<dbReference type="Pfam" id="PF07992">
    <property type="entry name" value="Pyr_redox_2"/>
    <property type="match status" value="1"/>
</dbReference>
<keyword evidence="3 9" id="KW-0274">FAD</keyword>
<dbReference type="InterPro" id="IPR050151">
    <property type="entry name" value="Class-I_Pyr_Nuc-Dis_Oxidored"/>
</dbReference>
<evidence type="ECO:0000256" key="5">
    <source>
        <dbReference type="ARBA" id="ARBA00023027"/>
    </source>
</evidence>
<dbReference type="PRINTS" id="PR00368">
    <property type="entry name" value="FADPNR"/>
</dbReference>
<dbReference type="PIRSF" id="PIRSF000350">
    <property type="entry name" value="Mercury_reductase_MerA"/>
    <property type="match status" value="1"/>
</dbReference>
<evidence type="ECO:0000256" key="7">
    <source>
        <dbReference type="ARBA" id="ARBA00023284"/>
    </source>
</evidence>
<dbReference type="GO" id="GO:0006103">
    <property type="term" value="P:2-oxoglutarate metabolic process"/>
    <property type="evidence" value="ECO:0007669"/>
    <property type="project" value="TreeGrafter"/>
</dbReference>
<dbReference type="AlphaFoldDB" id="A0AAW1Q5Y5"/>
<dbReference type="PANTHER" id="PTHR22912:SF223">
    <property type="entry name" value="DIHYDROLIPOYL DEHYDROGENASE 1, MITOCHONDRIAL"/>
    <property type="match status" value="1"/>
</dbReference>
<feature type="domain" description="Pyridine nucleotide-disulphide oxidoreductase dimerisation" evidence="12">
    <location>
        <begin position="383"/>
        <end position="492"/>
    </location>
</feature>
<dbReference type="InterPro" id="IPR016156">
    <property type="entry name" value="FAD/NAD-linked_Rdtase_dimer_sf"/>
</dbReference>
<dbReference type="FunFam" id="3.30.390.30:FF:000001">
    <property type="entry name" value="Dihydrolipoyl dehydrogenase"/>
    <property type="match status" value="1"/>
</dbReference>
<protein>
    <recommendedName>
        <fullName evidence="11">Dihydrolipoyl dehydrogenase</fullName>
        <ecNumber evidence="11">1.8.1.4</ecNumber>
    </recommendedName>
</protein>
<evidence type="ECO:0000256" key="3">
    <source>
        <dbReference type="ARBA" id="ARBA00022827"/>
    </source>
</evidence>
<feature type="binding site" evidence="9">
    <location>
        <position position="150"/>
    </location>
    <ligand>
        <name>FAD</name>
        <dbReference type="ChEBI" id="CHEBI:57692"/>
    </ligand>
</feature>
<evidence type="ECO:0000256" key="2">
    <source>
        <dbReference type="ARBA" id="ARBA00022630"/>
    </source>
</evidence>
<evidence type="ECO:0000256" key="4">
    <source>
        <dbReference type="ARBA" id="ARBA00023002"/>
    </source>
</evidence>
<evidence type="ECO:0000313" key="15">
    <source>
        <dbReference type="Proteomes" id="UP001438707"/>
    </source>
</evidence>
<dbReference type="EC" id="1.8.1.4" evidence="11"/>
<keyword evidence="7 11" id="KW-0676">Redox-active center</keyword>
<keyword evidence="4 11" id="KW-0560">Oxidoreductase</keyword>
<evidence type="ECO:0000256" key="10">
    <source>
        <dbReference type="PIRSR" id="PIRSR000350-4"/>
    </source>
</evidence>
<keyword evidence="15" id="KW-1185">Reference proteome</keyword>
<dbReference type="InterPro" id="IPR036188">
    <property type="entry name" value="FAD/NAD-bd_sf"/>
</dbReference>
<dbReference type="InterPro" id="IPR006258">
    <property type="entry name" value="Lipoamide_DH"/>
</dbReference>
<comment type="miscellaneous">
    <text evidence="11">The active site is a redox-active disulfide bond.</text>
</comment>
<dbReference type="InterPro" id="IPR012999">
    <property type="entry name" value="Pyr_OxRdtase_I_AS"/>
</dbReference>
<dbReference type="GO" id="GO:0045252">
    <property type="term" value="C:oxoglutarate dehydrogenase complex"/>
    <property type="evidence" value="ECO:0007669"/>
    <property type="project" value="TreeGrafter"/>
</dbReference>
<dbReference type="InterPro" id="IPR004099">
    <property type="entry name" value="Pyr_nucl-diS_OxRdtase_dimer"/>
</dbReference>
<feature type="binding site" evidence="9">
    <location>
        <begin position="355"/>
        <end position="358"/>
    </location>
    <ligand>
        <name>FAD</name>
        <dbReference type="ChEBI" id="CHEBI:57692"/>
    </ligand>
</feature>
<comment type="cofactor">
    <cofactor evidence="9 11">
        <name>FAD</name>
        <dbReference type="ChEBI" id="CHEBI:57692"/>
    </cofactor>
    <text evidence="9 11">Binds 1 FAD per subunit.</text>
</comment>
<evidence type="ECO:0000256" key="11">
    <source>
        <dbReference type="RuleBase" id="RU003692"/>
    </source>
</evidence>
<keyword evidence="6" id="KW-1015">Disulfide bond</keyword>
<dbReference type="Pfam" id="PF02852">
    <property type="entry name" value="Pyr_redox_dim"/>
    <property type="match status" value="1"/>
</dbReference>
<evidence type="ECO:0000256" key="9">
    <source>
        <dbReference type="PIRSR" id="PIRSR000350-3"/>
    </source>
</evidence>
<dbReference type="PRINTS" id="PR00411">
    <property type="entry name" value="PNDRDTASEI"/>
</dbReference>
<dbReference type="SUPFAM" id="SSF55424">
    <property type="entry name" value="FAD/NAD-linked reductases, dimerisation (C-terminal) domain"/>
    <property type="match status" value="1"/>
</dbReference>
<evidence type="ECO:0000259" key="13">
    <source>
        <dbReference type="Pfam" id="PF07992"/>
    </source>
</evidence>
<dbReference type="EMBL" id="JALJOS010000081">
    <property type="protein sequence ID" value="KAK9816290.1"/>
    <property type="molecule type" value="Genomic_DNA"/>
</dbReference>
<dbReference type="Proteomes" id="UP001438707">
    <property type="component" value="Unassembled WGS sequence"/>
</dbReference>
<dbReference type="PROSITE" id="PS00076">
    <property type="entry name" value="PYRIDINE_REDOX_1"/>
    <property type="match status" value="1"/>
</dbReference>
<gene>
    <name evidence="14" type="ORF">WJX74_008469</name>
</gene>
<evidence type="ECO:0000259" key="12">
    <source>
        <dbReference type="Pfam" id="PF02852"/>
    </source>
</evidence>
<feature type="domain" description="FAD/NAD(P)-binding" evidence="13">
    <location>
        <begin position="40"/>
        <end position="364"/>
    </location>
</feature>
<dbReference type="NCBIfam" id="TIGR01350">
    <property type="entry name" value="lipoamide_DH"/>
    <property type="match status" value="1"/>
</dbReference>
<dbReference type="Gene3D" id="3.30.390.30">
    <property type="match status" value="1"/>
</dbReference>
<dbReference type="SUPFAM" id="SSF51905">
    <property type="entry name" value="FAD/NAD(P)-binding domain"/>
    <property type="match status" value="1"/>
</dbReference>
<evidence type="ECO:0000256" key="6">
    <source>
        <dbReference type="ARBA" id="ARBA00023157"/>
    </source>
</evidence>
<reference evidence="14 15" key="1">
    <citation type="journal article" date="2024" name="Nat. Commun.">
        <title>Phylogenomics reveals the evolutionary origins of lichenization in chlorophyte algae.</title>
        <authorList>
            <person name="Puginier C."/>
            <person name="Libourel C."/>
            <person name="Otte J."/>
            <person name="Skaloud P."/>
            <person name="Haon M."/>
            <person name="Grisel S."/>
            <person name="Petersen M."/>
            <person name="Berrin J.G."/>
            <person name="Delaux P.M."/>
            <person name="Dal Grande F."/>
            <person name="Keller J."/>
        </authorList>
    </citation>
    <scope>NUCLEOTIDE SEQUENCE [LARGE SCALE GENOMIC DNA]</scope>
    <source>
        <strain evidence="14 15">SAG 2145</strain>
    </source>
</reference>
<feature type="binding site" evidence="9">
    <location>
        <begin position="216"/>
        <end position="223"/>
    </location>
    <ligand>
        <name>NAD(+)</name>
        <dbReference type="ChEBI" id="CHEBI:57540"/>
    </ligand>
</feature>
<dbReference type="GO" id="GO:0004148">
    <property type="term" value="F:dihydrolipoyl dehydrogenase (NADH) activity"/>
    <property type="evidence" value="ECO:0007669"/>
    <property type="project" value="UniProtKB-EC"/>
</dbReference>
<dbReference type="GO" id="GO:0005739">
    <property type="term" value="C:mitochondrion"/>
    <property type="evidence" value="ECO:0007669"/>
    <property type="project" value="TreeGrafter"/>
</dbReference>
<feature type="binding site" evidence="9">
    <location>
        <position position="349"/>
    </location>
    <ligand>
        <name>FAD</name>
        <dbReference type="ChEBI" id="CHEBI:57692"/>
    </ligand>
</feature>
<feature type="active site" description="Proton acceptor" evidence="8">
    <location>
        <position position="481"/>
    </location>
</feature>
<sequence length="502" mass="53520">MALRALVGGLRSATRRTAVSNTYLPSLTQFRGFASGEQQDIVVIGGGPGGYVAAIKAAQLGFKVTCVEGRGSLGGTCLNVGCIPSKALLNSSHMFHEAKHSMESHGVMMKDLSFDINKMMAQKNKAVKGLTAGVEGLLKKNKITYAKGWGSFKSPTEVEVAGLDGNNQTISAKNVIIAAGSEVINLPGVTIDEERIVSSTGALALKEIPKKMIVIGGGYIGLEMGSVWSRLGSEVTVVEFLNTIVPTMDGELRKAFQRTLGKQGLKFKLNTKVKEAKTEGNMVKLRVEPSKGGDEETLEADIVLLSAGRKPYVDKLGLDKIGVELDDRGRIKVDDHFQTNIKGVHAIGDVISGPMLAHKAEEDGIACVEQLAGKGGHVNYNNVPLIIYTHPEVASVGLTEEQCKEQGIKYKSGKFPFLANSRAKTVDDTDGMVKFVADATTDKVLGAHIMGPNAGELIPECVLAMEYGASTEDIARSTHGHPTLSEAIKEAAMATYDKPIHM</sequence>
<keyword evidence="2 11" id="KW-0285">Flavoprotein</keyword>
<dbReference type="InterPro" id="IPR001100">
    <property type="entry name" value="Pyr_nuc-diS_OxRdtase"/>
</dbReference>
<feature type="binding site" evidence="9">
    <location>
        <position position="239"/>
    </location>
    <ligand>
        <name>NAD(+)</name>
        <dbReference type="ChEBI" id="CHEBI:57540"/>
    </ligand>
</feature>
<dbReference type="PANTHER" id="PTHR22912">
    <property type="entry name" value="DISULFIDE OXIDOREDUCTASE"/>
    <property type="match status" value="1"/>
</dbReference>
<organism evidence="14 15">
    <name type="scientific">Apatococcus lobatus</name>
    <dbReference type="NCBI Taxonomy" id="904363"/>
    <lineage>
        <taxon>Eukaryota</taxon>
        <taxon>Viridiplantae</taxon>
        <taxon>Chlorophyta</taxon>
        <taxon>core chlorophytes</taxon>
        <taxon>Trebouxiophyceae</taxon>
        <taxon>Chlorellales</taxon>
        <taxon>Chlorellaceae</taxon>
        <taxon>Apatococcus</taxon>
    </lineage>
</organism>
<evidence type="ECO:0000256" key="1">
    <source>
        <dbReference type="ARBA" id="ARBA00007532"/>
    </source>
</evidence>
<name>A0AAW1Q5Y5_9CHLO</name>
<feature type="binding site" evidence="9">
    <location>
        <position position="308"/>
    </location>
    <ligand>
        <name>NAD(+)</name>
        <dbReference type="ChEBI" id="CHEBI:57540"/>
    </ligand>
</feature>
<evidence type="ECO:0000313" key="14">
    <source>
        <dbReference type="EMBL" id="KAK9816290.1"/>
    </source>
</evidence>
<dbReference type="Gene3D" id="3.50.50.60">
    <property type="entry name" value="FAD/NAD(P)-binding domain"/>
    <property type="match status" value="2"/>
</dbReference>
<accession>A0AAW1Q5Y5</accession>
<feature type="binding site" evidence="9">
    <location>
        <position position="86"/>
    </location>
    <ligand>
        <name>FAD</name>
        <dbReference type="ChEBI" id="CHEBI:57692"/>
    </ligand>
</feature>
<evidence type="ECO:0000256" key="8">
    <source>
        <dbReference type="PIRSR" id="PIRSR000350-2"/>
    </source>
</evidence>
<comment type="catalytic activity">
    <reaction evidence="11">
        <text>N(6)-[(R)-dihydrolipoyl]-L-lysyl-[protein] + NAD(+) = N(6)-[(R)-lipoyl]-L-lysyl-[protein] + NADH + H(+)</text>
        <dbReference type="Rhea" id="RHEA:15045"/>
        <dbReference type="Rhea" id="RHEA-COMP:10474"/>
        <dbReference type="Rhea" id="RHEA-COMP:10475"/>
        <dbReference type="ChEBI" id="CHEBI:15378"/>
        <dbReference type="ChEBI" id="CHEBI:57540"/>
        <dbReference type="ChEBI" id="CHEBI:57945"/>
        <dbReference type="ChEBI" id="CHEBI:83099"/>
        <dbReference type="ChEBI" id="CHEBI:83100"/>
        <dbReference type="EC" id="1.8.1.4"/>
    </reaction>
</comment>
<comment type="similarity">
    <text evidence="1 11">Belongs to the class-I pyridine nucleotide-disulfide oxidoreductase family.</text>
</comment>
<dbReference type="FunFam" id="3.50.50.60:FF:000001">
    <property type="entry name" value="Dihydrolipoyl dehydrogenase, mitochondrial"/>
    <property type="match status" value="1"/>
</dbReference>
<dbReference type="GO" id="GO:0050660">
    <property type="term" value="F:flavin adenine dinucleotide binding"/>
    <property type="evidence" value="ECO:0007669"/>
    <property type="project" value="InterPro"/>
</dbReference>
<keyword evidence="5 9" id="KW-0520">NAD</keyword>
<proteinExistence type="inferred from homology"/>
<comment type="caution">
    <text evidence="14">The sequence shown here is derived from an EMBL/GenBank/DDBJ whole genome shotgun (WGS) entry which is preliminary data.</text>
</comment>
<keyword evidence="9" id="KW-0547">Nucleotide-binding</keyword>
<dbReference type="InterPro" id="IPR023753">
    <property type="entry name" value="FAD/NAD-binding_dom"/>
</dbReference>
<feature type="disulfide bond" description="Redox-active" evidence="10">
    <location>
        <begin position="77"/>
        <end position="82"/>
    </location>
</feature>